<dbReference type="AlphaFoldDB" id="A0AAU6W567"/>
<reference evidence="2" key="1">
    <citation type="submission" date="2024-06" db="EMBL/GenBank/DDBJ databases">
        <title>Unveiling Genomic Reduction in Obligate Endosymbionts Buchnera of Aphids: Insights from Phylogenomic Comparative Analysis with Novel Genome Data and Co-obligate Endosymbionts.</title>
        <authorList>
            <person name="Lu C."/>
            <person name="Zou T."/>
            <person name="Liu Q."/>
            <person name="Huang X."/>
        </authorList>
    </citation>
    <scope>NUCLEOTIDE SEQUENCE</scope>
    <source>
        <strain evidence="2">Aphau13</strain>
    </source>
</reference>
<proteinExistence type="predicted"/>
<feature type="transmembrane region" description="Helical" evidence="1">
    <location>
        <begin position="25"/>
        <end position="44"/>
    </location>
</feature>
<gene>
    <name evidence="2" type="ORF">RJT31_02905</name>
</gene>
<evidence type="ECO:0000256" key="1">
    <source>
        <dbReference type="SAM" id="Phobius"/>
    </source>
</evidence>
<sequence>MYKNQNKINSMYFKNKKKKIKFNKYNLFTILLTIIVFLTFLNIFSKKTNHTEKKELIQKKEDENTLPDKPKERWKYIKKLKNL</sequence>
<protein>
    <recommendedName>
        <fullName evidence="3">Cell division protein FtsN</fullName>
    </recommendedName>
</protein>
<organism evidence="2">
    <name type="scientific">Buchnera aphidicola</name>
    <name type="common">Aphis aurantii</name>
    <dbReference type="NCBI Taxonomy" id="1470492"/>
    <lineage>
        <taxon>Bacteria</taxon>
        <taxon>Pseudomonadati</taxon>
        <taxon>Pseudomonadota</taxon>
        <taxon>Gammaproteobacteria</taxon>
        <taxon>Enterobacterales</taxon>
        <taxon>Erwiniaceae</taxon>
        <taxon>Buchnera</taxon>
    </lineage>
</organism>
<keyword evidence="1" id="KW-0472">Membrane</keyword>
<dbReference type="EMBL" id="CP135018">
    <property type="protein sequence ID" value="XAJ80848.1"/>
    <property type="molecule type" value="Genomic_DNA"/>
</dbReference>
<evidence type="ECO:0008006" key="3">
    <source>
        <dbReference type="Google" id="ProtNLM"/>
    </source>
</evidence>
<keyword evidence="1" id="KW-1133">Transmembrane helix</keyword>
<dbReference type="RefSeq" id="WP_343154228.1">
    <property type="nucleotide sequence ID" value="NZ_CP135018.1"/>
</dbReference>
<keyword evidence="1" id="KW-0812">Transmembrane</keyword>
<name>A0AAU6W567_9GAMM</name>
<evidence type="ECO:0000313" key="2">
    <source>
        <dbReference type="EMBL" id="XAJ80848.1"/>
    </source>
</evidence>
<accession>A0AAU6W567</accession>